<evidence type="ECO:0000259" key="2">
    <source>
        <dbReference type="Pfam" id="PF09843"/>
    </source>
</evidence>
<dbReference type="AlphaFoldDB" id="A0A315XSW8"/>
<protein>
    <recommendedName>
        <fullName evidence="2">DUF2070 domain-containing protein</fullName>
    </recommendedName>
</protein>
<evidence type="ECO:0000313" key="3">
    <source>
        <dbReference type="EMBL" id="PWB88219.1"/>
    </source>
</evidence>
<feature type="transmembrane region" description="Helical" evidence="1">
    <location>
        <begin position="196"/>
        <end position="219"/>
    </location>
</feature>
<organism evidence="3 4">
    <name type="scientific">Methanobrevibacter thaueri</name>
    <dbReference type="NCBI Taxonomy" id="190975"/>
    <lineage>
        <taxon>Archaea</taxon>
        <taxon>Methanobacteriati</taxon>
        <taxon>Methanobacteriota</taxon>
        <taxon>Methanomada group</taxon>
        <taxon>Methanobacteria</taxon>
        <taxon>Methanobacteriales</taxon>
        <taxon>Methanobacteriaceae</taxon>
        <taxon>Methanobrevibacter</taxon>
    </lineage>
</organism>
<proteinExistence type="predicted"/>
<feature type="transmembrane region" description="Helical" evidence="1">
    <location>
        <begin position="62"/>
        <end position="83"/>
    </location>
</feature>
<keyword evidence="1" id="KW-1133">Transmembrane helix</keyword>
<feature type="domain" description="DUF2070" evidence="2">
    <location>
        <begin position="17"/>
        <end position="605"/>
    </location>
</feature>
<sequence>MAKKIFGEIMSSMSSVAGLSKYIKTLPETRFTIIGILILSFIIGSVFYLIDLVPNQGILIDLILGGLFGVVVLGVSSIMSGALNQQVIAALHGINLKIKHSMFLSGLSMFFLGIFIIGGCIVSRVLNIDVTVNSALFGLVIIYGFNTLVFWATSKVRFAIAAVTGSIQPLLILTMYVLIAFLFIDTSFLGPVIIQVLLKTLVASIIFVLAIYAFVTVIASPFKKNLGIGVLDLLSLFIAHMNEGSNSLEGLFENMSEAIDTLVTFVSFKTENGIKALFISPSVHPGPLGDLGGSNMPTILANKFDHFTMVAHGPSTHDFNPIAVAEIDKIEDAVRNGLNHVEYSPNASKFLRYNAKKANIGVQFFNDGMVILSTFAPEAVDDIEFGVGLTMMTQSRSKCNVKDSVIVDCHNSFTAESGEVLPGNAEVFHLIDVIDKIDPNQEKYDIKVGCYEDTMGDLDKHEGIGESGIKTMVVEVADQRTAYVLFDSNNMEIGFRQEIMDAVSDLEIDEIEVMTTDTHTVNTLSRGYNPIGIAKRPEIIEYVRLSIKEAIKDLEKVEVGTGTKKIKNLNTFGPNNSTELISTISSVVAVSKIIAPVLLITALLIVFIWIFFGGL</sequence>
<comment type="caution">
    <text evidence="3">The sequence shown here is derived from an EMBL/GenBank/DDBJ whole genome shotgun (WGS) entry which is preliminary data.</text>
</comment>
<keyword evidence="1" id="KW-0812">Transmembrane</keyword>
<feature type="transmembrane region" description="Helical" evidence="1">
    <location>
        <begin position="158"/>
        <end position="184"/>
    </location>
</feature>
<gene>
    <name evidence="3" type="ORF">MBBTH_03640</name>
</gene>
<accession>A0A315XSW8</accession>
<keyword evidence="1" id="KW-0472">Membrane</keyword>
<evidence type="ECO:0000256" key="1">
    <source>
        <dbReference type="SAM" id="Phobius"/>
    </source>
</evidence>
<feature type="transmembrane region" description="Helical" evidence="1">
    <location>
        <begin position="31"/>
        <end position="50"/>
    </location>
</feature>
<dbReference type="EMBL" id="MZGS01000014">
    <property type="protein sequence ID" value="PWB88219.1"/>
    <property type="molecule type" value="Genomic_DNA"/>
</dbReference>
<dbReference type="Proteomes" id="UP000251717">
    <property type="component" value="Unassembled WGS sequence"/>
</dbReference>
<dbReference type="InterPro" id="IPR019204">
    <property type="entry name" value="DUF2070_membrane"/>
</dbReference>
<feature type="transmembrane region" description="Helical" evidence="1">
    <location>
        <begin position="132"/>
        <end position="151"/>
    </location>
</feature>
<feature type="transmembrane region" description="Helical" evidence="1">
    <location>
        <begin position="593"/>
        <end position="612"/>
    </location>
</feature>
<evidence type="ECO:0000313" key="4">
    <source>
        <dbReference type="Proteomes" id="UP000251717"/>
    </source>
</evidence>
<reference evidence="3 4" key="1">
    <citation type="submission" date="2017-03" db="EMBL/GenBank/DDBJ databases">
        <title>Genome sequence of Methanobrevibacter thaueri.</title>
        <authorList>
            <person name="Poehlein A."/>
            <person name="Seedorf H."/>
            <person name="Daniel R."/>
        </authorList>
    </citation>
    <scope>NUCLEOTIDE SEQUENCE [LARGE SCALE GENOMIC DNA]</scope>
    <source>
        <strain evidence="3 4">DSM 11995</strain>
    </source>
</reference>
<keyword evidence="4" id="KW-1185">Reference proteome</keyword>
<feature type="transmembrane region" description="Helical" evidence="1">
    <location>
        <begin position="103"/>
        <end position="126"/>
    </location>
</feature>
<name>A0A315XSW8_9EURY</name>
<dbReference type="Pfam" id="PF09843">
    <property type="entry name" value="DUF2070"/>
    <property type="match status" value="1"/>
</dbReference>